<proteinExistence type="inferred from homology"/>
<feature type="domain" description="Aminoacyl-transfer RNA synthetases class-II family profile" evidence="8">
    <location>
        <begin position="148"/>
        <end position="476"/>
    </location>
</feature>
<evidence type="ECO:0000313" key="10">
    <source>
        <dbReference type="Proteomes" id="UP000242525"/>
    </source>
</evidence>
<dbReference type="EMBL" id="CCBN010000011">
    <property type="protein sequence ID" value="CDO55431.1"/>
    <property type="molecule type" value="Genomic_DNA"/>
</dbReference>
<dbReference type="Pfam" id="PF01336">
    <property type="entry name" value="tRNA_anti-codon"/>
    <property type="match status" value="1"/>
</dbReference>
<dbReference type="STRING" id="1173061.A0A0J9XEU9"/>
<dbReference type="GO" id="GO:0006421">
    <property type="term" value="P:asparaginyl-tRNA aminoacylation"/>
    <property type="evidence" value="ECO:0007669"/>
    <property type="project" value="InterPro"/>
</dbReference>
<dbReference type="GO" id="GO:0004816">
    <property type="term" value="F:asparagine-tRNA ligase activity"/>
    <property type="evidence" value="ECO:0007669"/>
    <property type="project" value="UniProtKB-EC"/>
</dbReference>
<dbReference type="Pfam" id="PF00152">
    <property type="entry name" value="tRNA-synt_2"/>
    <property type="match status" value="1"/>
</dbReference>
<dbReference type="CDD" id="cd04318">
    <property type="entry name" value="EcAsnRS_like_N"/>
    <property type="match status" value="1"/>
</dbReference>
<dbReference type="Proteomes" id="UP000242525">
    <property type="component" value="Unassembled WGS sequence"/>
</dbReference>
<dbReference type="Gene3D" id="2.40.50.140">
    <property type="entry name" value="Nucleic acid-binding proteins"/>
    <property type="match status" value="1"/>
</dbReference>
<evidence type="ECO:0000256" key="5">
    <source>
        <dbReference type="ARBA" id="ARBA00022840"/>
    </source>
</evidence>
<dbReference type="InterPro" id="IPR006195">
    <property type="entry name" value="aa-tRNA-synth_II"/>
</dbReference>
<evidence type="ECO:0000259" key="8">
    <source>
        <dbReference type="PROSITE" id="PS50862"/>
    </source>
</evidence>
<evidence type="ECO:0000256" key="6">
    <source>
        <dbReference type="ARBA" id="ARBA00022917"/>
    </source>
</evidence>
<dbReference type="InterPro" id="IPR012340">
    <property type="entry name" value="NA-bd_OB-fold"/>
</dbReference>
<dbReference type="NCBIfam" id="TIGR00457">
    <property type="entry name" value="asnS"/>
    <property type="match status" value="1"/>
</dbReference>
<protein>
    <recommendedName>
        <fullName evidence="2">asparagine--tRNA ligase</fullName>
        <ecNumber evidence="2">6.1.1.22</ecNumber>
    </recommendedName>
</protein>
<keyword evidence="5" id="KW-0067">ATP-binding</keyword>
<dbReference type="GO" id="GO:0005739">
    <property type="term" value="C:mitochondrion"/>
    <property type="evidence" value="ECO:0007669"/>
    <property type="project" value="TreeGrafter"/>
</dbReference>
<evidence type="ECO:0000256" key="3">
    <source>
        <dbReference type="ARBA" id="ARBA00022598"/>
    </source>
</evidence>
<accession>A0A0J9XEU9</accession>
<dbReference type="InterPro" id="IPR004522">
    <property type="entry name" value="Asn-tRNA-ligase"/>
</dbReference>
<reference evidence="9" key="1">
    <citation type="submission" date="2014-03" db="EMBL/GenBank/DDBJ databases">
        <authorList>
            <person name="Casaregola S."/>
        </authorList>
    </citation>
    <scope>NUCLEOTIDE SEQUENCE [LARGE SCALE GENOMIC DNA]</scope>
    <source>
        <strain evidence="9">CLIB 918</strain>
    </source>
</reference>
<keyword evidence="3" id="KW-0436">Ligase</keyword>
<dbReference type="InterPro" id="IPR002312">
    <property type="entry name" value="Asp/Asn-tRNA-synth_IIb"/>
</dbReference>
<dbReference type="SUPFAM" id="SSF55681">
    <property type="entry name" value="Class II aaRS and biotin synthetases"/>
    <property type="match status" value="1"/>
</dbReference>
<dbReference type="EC" id="6.1.1.22" evidence="2"/>
<dbReference type="InterPro" id="IPR004364">
    <property type="entry name" value="Aa-tRNA-synt_II"/>
</dbReference>
<dbReference type="PRINTS" id="PR01042">
    <property type="entry name" value="TRNASYNTHASP"/>
</dbReference>
<dbReference type="Gene3D" id="3.30.930.10">
    <property type="entry name" value="Bira Bifunctional Protein, Domain 2"/>
    <property type="match status" value="1"/>
</dbReference>
<dbReference type="AlphaFoldDB" id="A0A0J9XEU9"/>
<keyword evidence="10" id="KW-1185">Reference proteome</keyword>
<dbReference type="SUPFAM" id="SSF50249">
    <property type="entry name" value="Nucleic acid-binding proteins"/>
    <property type="match status" value="1"/>
</dbReference>
<evidence type="ECO:0000256" key="4">
    <source>
        <dbReference type="ARBA" id="ARBA00022741"/>
    </source>
</evidence>
<dbReference type="GO" id="GO:0003676">
    <property type="term" value="F:nucleic acid binding"/>
    <property type="evidence" value="ECO:0007669"/>
    <property type="project" value="InterPro"/>
</dbReference>
<keyword evidence="4" id="KW-0547">Nucleotide-binding</keyword>
<evidence type="ECO:0000313" key="9">
    <source>
        <dbReference type="EMBL" id="CDO55431.1"/>
    </source>
</evidence>
<dbReference type="OrthoDB" id="43906at2759"/>
<keyword evidence="7" id="KW-0030">Aminoacyl-tRNA synthetase</keyword>
<gene>
    <name evidence="9" type="ORF">BN980_GECA11s01088g</name>
</gene>
<dbReference type="NCBIfam" id="NF003037">
    <property type="entry name" value="PRK03932.1"/>
    <property type="match status" value="1"/>
</dbReference>
<dbReference type="GO" id="GO:0005524">
    <property type="term" value="F:ATP binding"/>
    <property type="evidence" value="ECO:0007669"/>
    <property type="project" value="UniProtKB-KW"/>
</dbReference>
<dbReference type="InterPro" id="IPR045864">
    <property type="entry name" value="aa-tRNA-synth_II/BPL/LPL"/>
</dbReference>
<evidence type="ECO:0000256" key="7">
    <source>
        <dbReference type="ARBA" id="ARBA00023146"/>
    </source>
</evidence>
<comment type="similarity">
    <text evidence="1">Belongs to the class-II aminoacyl-tRNA synthetase family.</text>
</comment>
<dbReference type="PROSITE" id="PS50862">
    <property type="entry name" value="AA_TRNA_LIGASE_II"/>
    <property type="match status" value="1"/>
</dbReference>
<dbReference type="CDD" id="cd00776">
    <property type="entry name" value="AsxRS_core"/>
    <property type="match status" value="1"/>
</dbReference>
<sequence>MSLKYISRLRPLALGRSRLYSSLPPTNRAFLASPVEGETVTINGWVRSVRKSKNVAFADISDGTVGEPVALVMNPDLAKSLLTGACIEATGLVKASNGKQAFEIEANAIKVLGPATKEYPLQKKFHTKEFLRTIPEYRWKTSTGTTVMRYRSSAISKISNYFESQDFTQVNSPIITASDCEGGGEVFQISGGKDGAEFFGPNRPAFLSVSSQLHLEVFTAALSRVWNLAPAFRAEDSDTNRHLSEFWMIEAEMAFATELDQVMTVAENMIRSAVTPLLDEANSFIALDLLATKKYENNEQKLRDRWTMLAGSKEPWKRITYTEAVDILQSLYRENRKVFGKVRPPKWGDGLASVHEKYLAGEYFKAPVFITDYPTSQKPFYMLGNEVADQERQTVSCFDLIVPEIGELIGGSMRESSHEKLVQYMADRDMNPEDLQWYLKLREHGAFPHGGFGMGFERFIAFVTGQDNIRDVIGFPRWAGSCVC</sequence>
<dbReference type="PANTHER" id="PTHR22594">
    <property type="entry name" value="ASPARTYL/LYSYL-TRNA SYNTHETASE"/>
    <property type="match status" value="1"/>
</dbReference>
<comment type="caution">
    <text evidence="9">The sequence shown here is derived from an EMBL/GenBank/DDBJ whole genome shotgun (WGS) entry which is preliminary data.</text>
</comment>
<name>A0A0J9XEU9_GEOCN</name>
<evidence type="ECO:0000256" key="2">
    <source>
        <dbReference type="ARBA" id="ARBA00012816"/>
    </source>
</evidence>
<dbReference type="InterPro" id="IPR004365">
    <property type="entry name" value="NA-bd_OB_tRNA"/>
</dbReference>
<dbReference type="PANTHER" id="PTHR22594:SF34">
    <property type="entry name" value="ASPARAGINE--TRNA LIGASE, MITOCHONDRIAL-RELATED"/>
    <property type="match status" value="1"/>
</dbReference>
<evidence type="ECO:0000256" key="1">
    <source>
        <dbReference type="ARBA" id="ARBA00008226"/>
    </source>
</evidence>
<organism evidence="9 10">
    <name type="scientific">Geotrichum candidum</name>
    <name type="common">Oospora lactis</name>
    <name type="synonym">Dipodascus geotrichum</name>
    <dbReference type="NCBI Taxonomy" id="1173061"/>
    <lineage>
        <taxon>Eukaryota</taxon>
        <taxon>Fungi</taxon>
        <taxon>Dikarya</taxon>
        <taxon>Ascomycota</taxon>
        <taxon>Saccharomycotina</taxon>
        <taxon>Dipodascomycetes</taxon>
        <taxon>Dipodascales</taxon>
        <taxon>Dipodascaceae</taxon>
        <taxon>Geotrichum</taxon>
    </lineage>
</organism>
<keyword evidence="6" id="KW-0648">Protein biosynthesis</keyword>